<dbReference type="Proteomes" id="UP000807115">
    <property type="component" value="Chromosome 10"/>
</dbReference>
<sequence>MLRRNLILSGLLLSLWIQLVFLVFLSYRTSLPTKAHSLAQLSPSPNSHAALQWPTRSRRSGKPHSRADDALDRWCGKNTSGGRRLGSPRSPDDWQPTFAVDGSSALPPLWCHRHLPDRARRSPVPTQLSSVGSPKVDAPPVRAHGWCLRESRQPELAVHGPVPFHAAVAQP</sequence>
<comment type="caution">
    <text evidence="2">The sequence shown here is derived from an EMBL/GenBank/DDBJ whole genome shotgun (WGS) entry which is preliminary data.</text>
</comment>
<organism evidence="2 3">
    <name type="scientific">Sorghum bicolor</name>
    <name type="common">Sorghum</name>
    <name type="synonym">Sorghum vulgare</name>
    <dbReference type="NCBI Taxonomy" id="4558"/>
    <lineage>
        <taxon>Eukaryota</taxon>
        <taxon>Viridiplantae</taxon>
        <taxon>Streptophyta</taxon>
        <taxon>Embryophyta</taxon>
        <taxon>Tracheophyta</taxon>
        <taxon>Spermatophyta</taxon>
        <taxon>Magnoliopsida</taxon>
        <taxon>Liliopsida</taxon>
        <taxon>Poales</taxon>
        <taxon>Poaceae</taxon>
        <taxon>PACMAD clade</taxon>
        <taxon>Panicoideae</taxon>
        <taxon>Andropogonodae</taxon>
        <taxon>Andropogoneae</taxon>
        <taxon>Sorghinae</taxon>
        <taxon>Sorghum</taxon>
    </lineage>
</organism>
<feature type="region of interest" description="Disordered" evidence="1">
    <location>
        <begin position="38"/>
        <end position="92"/>
    </location>
</feature>
<dbReference type="AlphaFoldDB" id="A0A921Q677"/>
<gene>
    <name evidence="2" type="ORF">BDA96_10G227000</name>
</gene>
<reference evidence="2" key="1">
    <citation type="journal article" date="2019" name="BMC Genomics">
        <title>A new reference genome for Sorghum bicolor reveals high levels of sequence similarity between sweet and grain genotypes: implications for the genetics of sugar metabolism.</title>
        <authorList>
            <person name="Cooper E.A."/>
            <person name="Brenton Z.W."/>
            <person name="Flinn B.S."/>
            <person name="Jenkins J."/>
            <person name="Shu S."/>
            <person name="Flowers D."/>
            <person name="Luo F."/>
            <person name="Wang Y."/>
            <person name="Xia P."/>
            <person name="Barry K."/>
            <person name="Daum C."/>
            <person name="Lipzen A."/>
            <person name="Yoshinaga Y."/>
            <person name="Schmutz J."/>
            <person name="Saski C."/>
            <person name="Vermerris W."/>
            <person name="Kresovich S."/>
        </authorList>
    </citation>
    <scope>NUCLEOTIDE SEQUENCE</scope>
</reference>
<dbReference type="EMBL" id="CM027689">
    <property type="protein sequence ID" value="KAG0514830.1"/>
    <property type="molecule type" value="Genomic_DNA"/>
</dbReference>
<feature type="region of interest" description="Disordered" evidence="1">
    <location>
        <begin position="118"/>
        <end position="137"/>
    </location>
</feature>
<proteinExistence type="predicted"/>
<reference evidence="2" key="2">
    <citation type="submission" date="2020-10" db="EMBL/GenBank/DDBJ databases">
        <authorList>
            <person name="Cooper E.A."/>
            <person name="Brenton Z.W."/>
            <person name="Flinn B.S."/>
            <person name="Jenkins J."/>
            <person name="Shu S."/>
            <person name="Flowers D."/>
            <person name="Luo F."/>
            <person name="Wang Y."/>
            <person name="Xia P."/>
            <person name="Barry K."/>
            <person name="Daum C."/>
            <person name="Lipzen A."/>
            <person name="Yoshinaga Y."/>
            <person name="Schmutz J."/>
            <person name="Saski C."/>
            <person name="Vermerris W."/>
            <person name="Kresovich S."/>
        </authorList>
    </citation>
    <scope>NUCLEOTIDE SEQUENCE</scope>
</reference>
<name>A0A921Q677_SORBI</name>
<feature type="compositionally biased region" description="Polar residues" evidence="1">
    <location>
        <begin position="39"/>
        <end position="49"/>
    </location>
</feature>
<evidence type="ECO:0000256" key="1">
    <source>
        <dbReference type="SAM" id="MobiDB-lite"/>
    </source>
</evidence>
<accession>A0A921Q677</accession>
<evidence type="ECO:0000313" key="3">
    <source>
        <dbReference type="Proteomes" id="UP000807115"/>
    </source>
</evidence>
<protein>
    <submittedName>
        <fullName evidence="2">Uncharacterized protein</fullName>
    </submittedName>
</protein>
<evidence type="ECO:0000313" key="2">
    <source>
        <dbReference type="EMBL" id="KAG0514830.1"/>
    </source>
</evidence>
<feature type="compositionally biased region" description="Basic and acidic residues" evidence="1">
    <location>
        <begin position="65"/>
        <end position="75"/>
    </location>
</feature>